<dbReference type="PANTHER" id="PTHR42776">
    <property type="entry name" value="SERINE PEPTIDASE S9 FAMILY MEMBER"/>
    <property type="match status" value="1"/>
</dbReference>
<comment type="caution">
    <text evidence="3">The sequence shown here is derived from an EMBL/GenBank/DDBJ whole genome shotgun (WGS) entry which is preliminary data.</text>
</comment>
<reference evidence="4" key="1">
    <citation type="journal article" date="2019" name="Int. J. Syst. Evol. Microbiol.">
        <title>The Global Catalogue of Microorganisms (GCM) 10K type strain sequencing project: providing services to taxonomists for standard genome sequencing and annotation.</title>
        <authorList>
            <consortium name="The Broad Institute Genomics Platform"/>
            <consortium name="The Broad Institute Genome Sequencing Center for Infectious Disease"/>
            <person name="Wu L."/>
            <person name="Ma J."/>
        </authorList>
    </citation>
    <scope>NUCLEOTIDE SEQUENCE [LARGE SCALE GENOMIC DNA]</scope>
    <source>
        <strain evidence="4">CGMCC 1.12769</strain>
    </source>
</reference>
<dbReference type="Pfam" id="PF00326">
    <property type="entry name" value="Peptidase_S9"/>
    <property type="match status" value="1"/>
</dbReference>
<dbReference type="SUPFAM" id="SSF53474">
    <property type="entry name" value="alpha/beta-Hydrolases"/>
    <property type="match status" value="1"/>
</dbReference>
<name>A0ABQ1YEK2_9BACL</name>
<evidence type="ECO:0000313" key="4">
    <source>
        <dbReference type="Proteomes" id="UP000659344"/>
    </source>
</evidence>
<evidence type="ECO:0000313" key="3">
    <source>
        <dbReference type="EMBL" id="GGH22597.1"/>
    </source>
</evidence>
<sequence length="289" mass="32500">MMFHITYISDGLKVKGYLCLPHGFELPMSDLQTWIESHYSSTELPITQIASSIKPNKQDIRVQKWPVLIYCRGGIGRVGSVKTHWLEQFANYGHIIFAPSYRGTEGGEGRDEFGGQDQEDVLAGYRLLTSLPFVDANRISVMGFSRGSINATLTVVNQPQVNSCIFWSGVSDLAQTYDERIDLRKMLKRVIGGSPMKTPDSYVARSPIAMAEQIHCPVLVIHGTGDNQVNFSHGLQMRNKLQELGADVTFHPYEGLGHHFPTDIHNRAIERMYSWINQFSTSPHFADEP</sequence>
<protein>
    <submittedName>
        <fullName evidence="3">Peptidase YtmA</fullName>
    </submittedName>
</protein>
<accession>A0ABQ1YEK2</accession>
<gene>
    <name evidence="3" type="primary">ytmA</name>
    <name evidence="3" type="ORF">GCM10008013_21140</name>
</gene>
<dbReference type="InterPro" id="IPR029058">
    <property type="entry name" value="AB_hydrolase_fold"/>
</dbReference>
<feature type="domain" description="Peptidase S9 prolyl oligopeptidase catalytic" evidence="2">
    <location>
        <begin position="88"/>
        <end position="278"/>
    </location>
</feature>
<dbReference type="PANTHER" id="PTHR42776:SF4">
    <property type="entry name" value="ACYLAMINO-ACID-RELEASING ENZYME"/>
    <property type="match status" value="1"/>
</dbReference>
<dbReference type="Gene3D" id="3.40.50.1820">
    <property type="entry name" value="alpha/beta hydrolase"/>
    <property type="match status" value="1"/>
</dbReference>
<evidence type="ECO:0000259" key="2">
    <source>
        <dbReference type="Pfam" id="PF00326"/>
    </source>
</evidence>
<dbReference type="InterPro" id="IPR001375">
    <property type="entry name" value="Peptidase_S9_cat"/>
</dbReference>
<evidence type="ECO:0000256" key="1">
    <source>
        <dbReference type="ARBA" id="ARBA00022801"/>
    </source>
</evidence>
<dbReference type="Proteomes" id="UP000659344">
    <property type="component" value="Unassembled WGS sequence"/>
</dbReference>
<keyword evidence="4" id="KW-1185">Reference proteome</keyword>
<dbReference type="EMBL" id="BMFT01000001">
    <property type="protein sequence ID" value="GGH22597.1"/>
    <property type="molecule type" value="Genomic_DNA"/>
</dbReference>
<keyword evidence="1" id="KW-0378">Hydrolase</keyword>
<proteinExistence type="predicted"/>
<organism evidence="3 4">
    <name type="scientific">Paenibacillus segetis</name>
    <dbReference type="NCBI Taxonomy" id="1325360"/>
    <lineage>
        <taxon>Bacteria</taxon>
        <taxon>Bacillati</taxon>
        <taxon>Bacillota</taxon>
        <taxon>Bacilli</taxon>
        <taxon>Bacillales</taxon>
        <taxon>Paenibacillaceae</taxon>
        <taxon>Paenibacillus</taxon>
    </lineage>
</organism>